<dbReference type="STRING" id="1886670.PTI45_04231"/>
<dbReference type="GO" id="GO:0006935">
    <property type="term" value="P:chemotaxis"/>
    <property type="evidence" value="ECO:0007669"/>
    <property type="project" value="InterPro"/>
</dbReference>
<evidence type="ECO:0000313" key="2">
    <source>
        <dbReference type="EMBL" id="ODP26391.1"/>
    </source>
</evidence>
<feature type="domain" description="CheW-like" evidence="1">
    <location>
        <begin position="6"/>
        <end position="145"/>
    </location>
</feature>
<keyword evidence="3" id="KW-1185">Reference proteome</keyword>
<dbReference type="Pfam" id="PF01584">
    <property type="entry name" value="CheW"/>
    <property type="match status" value="1"/>
</dbReference>
<sequence length="149" mass="17239">MMIRSSDQYIECMADNQRIALPIHAVQEIIRFELFNPTPQLDPQVLGTISWYGRTLPVVRLQPNSNDNDSADFAKSCMTARILILRQHNQAILGLYVDRVCRIATHPQHLWTATSTYPWITRYLEQDYTHISLLDIESLNYAFGLTTTR</sequence>
<dbReference type="Proteomes" id="UP000094578">
    <property type="component" value="Unassembled WGS sequence"/>
</dbReference>
<name>A0A1E3KYI7_9BACL</name>
<gene>
    <name evidence="2" type="ORF">PTI45_04231</name>
</gene>
<dbReference type="Gene3D" id="2.40.50.180">
    <property type="entry name" value="CheA-289, Domain 4"/>
    <property type="match status" value="1"/>
</dbReference>
<reference evidence="2 3" key="1">
    <citation type="submission" date="2016-08" db="EMBL/GenBank/DDBJ databases">
        <title>Genome sequencing of Paenibacillus sp. TI45-13ar, isolated from Korean traditional nuruk.</title>
        <authorList>
            <person name="Kim S.-J."/>
        </authorList>
    </citation>
    <scope>NUCLEOTIDE SEQUENCE [LARGE SCALE GENOMIC DNA]</scope>
    <source>
        <strain evidence="2 3">TI45-13ar</strain>
    </source>
</reference>
<dbReference type="RefSeq" id="WP_069329550.1">
    <property type="nucleotide sequence ID" value="NZ_MDER01000086.1"/>
</dbReference>
<dbReference type="PROSITE" id="PS50851">
    <property type="entry name" value="CHEW"/>
    <property type="match status" value="1"/>
</dbReference>
<proteinExistence type="predicted"/>
<dbReference type="InterPro" id="IPR036061">
    <property type="entry name" value="CheW-like_dom_sf"/>
</dbReference>
<dbReference type="AlphaFoldDB" id="A0A1E3KYI7"/>
<dbReference type="Gene3D" id="2.30.30.40">
    <property type="entry name" value="SH3 Domains"/>
    <property type="match status" value="1"/>
</dbReference>
<protein>
    <recommendedName>
        <fullName evidence="1">CheW-like domain-containing protein</fullName>
    </recommendedName>
</protein>
<dbReference type="SUPFAM" id="SSF50341">
    <property type="entry name" value="CheW-like"/>
    <property type="match status" value="1"/>
</dbReference>
<dbReference type="EMBL" id="MDER01000086">
    <property type="protein sequence ID" value="ODP26391.1"/>
    <property type="molecule type" value="Genomic_DNA"/>
</dbReference>
<dbReference type="InterPro" id="IPR002545">
    <property type="entry name" value="CheW-lke_dom"/>
</dbReference>
<organism evidence="2 3">
    <name type="scientific">Paenibacillus nuruki</name>
    <dbReference type="NCBI Taxonomy" id="1886670"/>
    <lineage>
        <taxon>Bacteria</taxon>
        <taxon>Bacillati</taxon>
        <taxon>Bacillota</taxon>
        <taxon>Bacilli</taxon>
        <taxon>Bacillales</taxon>
        <taxon>Paenibacillaceae</taxon>
        <taxon>Paenibacillus</taxon>
    </lineage>
</organism>
<evidence type="ECO:0000259" key="1">
    <source>
        <dbReference type="PROSITE" id="PS50851"/>
    </source>
</evidence>
<comment type="caution">
    <text evidence="2">The sequence shown here is derived from an EMBL/GenBank/DDBJ whole genome shotgun (WGS) entry which is preliminary data.</text>
</comment>
<dbReference type="GO" id="GO:0007165">
    <property type="term" value="P:signal transduction"/>
    <property type="evidence" value="ECO:0007669"/>
    <property type="project" value="InterPro"/>
</dbReference>
<evidence type="ECO:0000313" key="3">
    <source>
        <dbReference type="Proteomes" id="UP000094578"/>
    </source>
</evidence>
<accession>A0A1E3KYI7</accession>